<evidence type="ECO:0000259" key="1">
    <source>
        <dbReference type="Pfam" id="PF16653"/>
    </source>
</evidence>
<proteinExistence type="predicted"/>
<protein>
    <submittedName>
        <fullName evidence="2">Carboxynorspermidine dehydrogenase</fullName>
    </submittedName>
</protein>
<dbReference type="Proteomes" id="UP000031670">
    <property type="component" value="Unassembled WGS sequence"/>
</dbReference>
<dbReference type="Pfam" id="PF16653">
    <property type="entry name" value="Sacchrp_dh_C"/>
    <property type="match status" value="1"/>
</dbReference>
<name>A0A0B8PK12_9VIBR</name>
<comment type="caution">
    <text evidence="2">The sequence shown here is derived from an EMBL/GenBank/DDBJ whole genome shotgun (WGS) entry which is preliminary data.</text>
</comment>
<evidence type="ECO:0000313" key="2">
    <source>
        <dbReference type="EMBL" id="GAM63418.1"/>
    </source>
</evidence>
<dbReference type="InterPro" id="IPR032095">
    <property type="entry name" value="Sacchrp_dh-like_C"/>
</dbReference>
<feature type="domain" description="Saccharopine dehydrogenase-like C-terminal" evidence="1">
    <location>
        <begin position="2"/>
        <end position="125"/>
    </location>
</feature>
<organism evidence="2 3">
    <name type="scientific">Vibrio ishigakensis</name>
    <dbReference type="NCBI Taxonomy" id="1481914"/>
    <lineage>
        <taxon>Bacteria</taxon>
        <taxon>Pseudomonadati</taxon>
        <taxon>Pseudomonadota</taxon>
        <taxon>Gammaproteobacteria</taxon>
        <taxon>Vibrionales</taxon>
        <taxon>Vibrionaceae</taxon>
        <taxon>Vibrio</taxon>
    </lineage>
</organism>
<gene>
    <name evidence="2" type="ORF">JCM19232_2398</name>
</gene>
<dbReference type="PANTHER" id="PTHR43796:SF2">
    <property type="entry name" value="CARBOXYNORSPERMIDINE SYNTHASE"/>
    <property type="match status" value="1"/>
</dbReference>
<dbReference type="Gene3D" id="3.40.50.720">
    <property type="entry name" value="NAD(P)-binding Rossmann-like Domain"/>
    <property type="match status" value="1"/>
</dbReference>
<reference evidence="2 3" key="2">
    <citation type="submission" date="2015-01" db="EMBL/GenBank/DDBJ databases">
        <authorList>
            <consortium name="NBRP consortium"/>
            <person name="Sawabe T."/>
            <person name="Meirelles P."/>
            <person name="Feng G."/>
            <person name="Sayaka M."/>
            <person name="Hattori M."/>
            <person name="Ohkuma M."/>
        </authorList>
    </citation>
    <scope>NUCLEOTIDE SEQUENCE [LARGE SCALE GENOMIC DNA]</scope>
    <source>
        <strain evidence="2 3">JCM19232</strain>
    </source>
</reference>
<evidence type="ECO:0000313" key="3">
    <source>
        <dbReference type="Proteomes" id="UP000031670"/>
    </source>
</evidence>
<dbReference type="AlphaFoldDB" id="A0A0B8PK12"/>
<dbReference type="Gene3D" id="3.30.360.10">
    <property type="entry name" value="Dihydrodipicolinate Reductase, domain 2"/>
    <property type="match status" value="1"/>
</dbReference>
<sequence length="145" mass="16086">MRDIGLLSPDPLTLHDGTVVQPLHVLKALLPDPTSLAPGYTGKTCIGTWVRGIKDGKQRSVFIYNNADHEVAYEDVEHQAISYTTGVPAITAALQYFRGKWAEAGVFNMEQLDPDPFLETMPEIGLDWHVQELDAETTPDIQILK</sequence>
<dbReference type="EMBL" id="BBSA01000009">
    <property type="protein sequence ID" value="GAM63418.1"/>
    <property type="molecule type" value="Genomic_DNA"/>
</dbReference>
<reference evidence="2 3" key="1">
    <citation type="submission" date="2015-01" db="EMBL/GenBank/DDBJ databases">
        <title>Vibrio sp. C5 JCM 19232 whole genome shotgun sequence.</title>
        <authorList>
            <person name="Sawabe T."/>
            <person name="Meirelles P."/>
            <person name="Feng G."/>
            <person name="Sayaka M."/>
            <person name="Hattori M."/>
            <person name="Ohkuma M."/>
        </authorList>
    </citation>
    <scope>NUCLEOTIDE SEQUENCE [LARGE SCALE GENOMIC DNA]</scope>
    <source>
        <strain evidence="2 3">JCM19232</strain>
    </source>
</reference>
<accession>A0A0B8PK12</accession>
<dbReference type="PANTHER" id="PTHR43796">
    <property type="entry name" value="CARBOXYNORSPERMIDINE SYNTHASE"/>
    <property type="match status" value="1"/>
</dbReference>